<proteinExistence type="predicted"/>
<dbReference type="RefSeq" id="WP_066394319.1">
    <property type="nucleotide sequence ID" value="NZ_CP015378.1"/>
</dbReference>
<dbReference type="Proteomes" id="UP000076623">
    <property type="component" value="Chromosome"/>
</dbReference>
<dbReference type="Gene3D" id="1.10.357.10">
    <property type="entry name" value="Tetracycline Repressor, domain 2"/>
    <property type="match status" value="1"/>
</dbReference>
<dbReference type="PANTHER" id="PTHR43479:SF11">
    <property type="entry name" value="ACREF_ENVCD OPERON REPRESSOR-RELATED"/>
    <property type="match status" value="1"/>
</dbReference>
<dbReference type="InterPro" id="IPR050624">
    <property type="entry name" value="HTH-type_Tx_Regulator"/>
</dbReference>
<evidence type="ECO:0000313" key="5">
    <source>
        <dbReference type="Proteomes" id="UP000076623"/>
    </source>
</evidence>
<dbReference type="InterPro" id="IPR009057">
    <property type="entry name" value="Homeodomain-like_sf"/>
</dbReference>
<dbReference type="KEGG" id="fpn:ABE65_010120"/>
<dbReference type="AlphaFoldDB" id="A0A168VZT1"/>
<evidence type="ECO:0000256" key="1">
    <source>
        <dbReference type="ARBA" id="ARBA00023125"/>
    </source>
</evidence>
<dbReference type="GO" id="GO:0003677">
    <property type="term" value="F:DNA binding"/>
    <property type="evidence" value="ECO:0007669"/>
    <property type="project" value="UniProtKB-UniRule"/>
</dbReference>
<accession>A0A168VZT1</accession>
<feature type="domain" description="HTH tetR-type" evidence="3">
    <location>
        <begin position="9"/>
        <end position="69"/>
    </location>
</feature>
<organism evidence="4 5">
    <name type="scientific">Fictibacillus phosphorivorans</name>
    <dbReference type="NCBI Taxonomy" id="1221500"/>
    <lineage>
        <taxon>Bacteria</taxon>
        <taxon>Bacillati</taxon>
        <taxon>Bacillota</taxon>
        <taxon>Bacilli</taxon>
        <taxon>Bacillales</taxon>
        <taxon>Fictibacillaceae</taxon>
        <taxon>Fictibacillus</taxon>
    </lineage>
</organism>
<dbReference type="InterPro" id="IPR001647">
    <property type="entry name" value="HTH_TetR"/>
</dbReference>
<dbReference type="Pfam" id="PF00440">
    <property type="entry name" value="TetR_N"/>
    <property type="match status" value="1"/>
</dbReference>
<dbReference type="EMBL" id="CP015378">
    <property type="protein sequence ID" value="ANC77135.1"/>
    <property type="molecule type" value="Genomic_DNA"/>
</dbReference>
<evidence type="ECO:0000256" key="2">
    <source>
        <dbReference type="PROSITE-ProRule" id="PRU00335"/>
    </source>
</evidence>
<gene>
    <name evidence="4" type="ORF">ABE65_010120</name>
</gene>
<protein>
    <recommendedName>
        <fullName evidence="3">HTH tetR-type domain-containing protein</fullName>
    </recommendedName>
</protein>
<evidence type="ECO:0000313" key="4">
    <source>
        <dbReference type="EMBL" id="ANC77135.1"/>
    </source>
</evidence>
<dbReference type="SUPFAM" id="SSF46689">
    <property type="entry name" value="Homeodomain-like"/>
    <property type="match status" value="1"/>
</dbReference>
<keyword evidence="5" id="KW-1185">Reference proteome</keyword>
<dbReference type="PRINTS" id="PR00455">
    <property type="entry name" value="HTHTETR"/>
</dbReference>
<sequence>MKSNIPIPSSAREKILQEAILAFGTQGYEKVNVQQLAQNIGVTTGALYHHFGNKLELYKVVREEIERRITSRMEAASEVHEDPLESLKSSMIIGFNAAVKLNVCTLLCEPDFSLNEDLVAKLFQEILNENIPGIEVLLSSLWRAALKNVSNGMSPTEAKNALIWLIEKL</sequence>
<reference evidence="4 5" key="1">
    <citation type="submission" date="2016-04" db="EMBL/GenBank/DDBJ databases">
        <title>Complete genome sequence of Fictibacillus phosphorivorans G25-29, a strain toxic to nematodes.</title>
        <authorList>
            <person name="Zheng Z."/>
        </authorList>
    </citation>
    <scope>NUCLEOTIDE SEQUENCE [LARGE SCALE GENOMIC DNA]</scope>
    <source>
        <strain evidence="4 5">G25-29</strain>
    </source>
</reference>
<name>A0A168VZT1_9BACL</name>
<evidence type="ECO:0000259" key="3">
    <source>
        <dbReference type="PROSITE" id="PS50977"/>
    </source>
</evidence>
<feature type="DNA-binding region" description="H-T-H motif" evidence="2">
    <location>
        <begin position="32"/>
        <end position="51"/>
    </location>
</feature>
<dbReference type="PANTHER" id="PTHR43479">
    <property type="entry name" value="ACREF/ENVCD OPERON REPRESSOR-RELATED"/>
    <property type="match status" value="1"/>
</dbReference>
<keyword evidence="1 2" id="KW-0238">DNA-binding</keyword>
<dbReference type="PROSITE" id="PS50977">
    <property type="entry name" value="HTH_TETR_2"/>
    <property type="match status" value="1"/>
</dbReference>